<dbReference type="AlphaFoldDB" id="A0A0M2NGE0"/>
<dbReference type="Proteomes" id="UP000034076">
    <property type="component" value="Unassembled WGS sequence"/>
</dbReference>
<gene>
    <name evidence="1" type="ORF">CHK_0770</name>
</gene>
<dbReference type="RefSeq" id="WP_046442717.1">
    <property type="nucleotide sequence ID" value="NZ_CAUERS010000070.1"/>
</dbReference>
<sequence>MAAIREWYSGYSIIYNWFEDNYGKQALEEYWHYIAKAVYTGLAKQFREGGLPYIRDYFREIIEEDEGKVRFEEDGNKLTVEVLEMPDHIWQKEYLEIGGMPRENYYRSYEVIYGDVAAMAELGFELLKYDADGRLKFQFTKEDAA</sequence>
<keyword evidence="2" id="KW-1185">Reference proteome</keyword>
<dbReference type="EMBL" id="LAYJ01000068">
    <property type="protein sequence ID" value="KKI51604.1"/>
    <property type="molecule type" value="Genomic_DNA"/>
</dbReference>
<dbReference type="OrthoDB" id="190226at2"/>
<organism evidence="1 2">
    <name type="scientific">Christensenella hongkongensis</name>
    <dbReference type="NCBI Taxonomy" id="270498"/>
    <lineage>
        <taxon>Bacteria</taxon>
        <taxon>Bacillati</taxon>
        <taxon>Bacillota</taxon>
        <taxon>Clostridia</taxon>
        <taxon>Christensenellales</taxon>
        <taxon>Christensenellaceae</taxon>
        <taxon>Christensenella</taxon>
    </lineage>
</organism>
<reference evidence="1 2" key="1">
    <citation type="submission" date="2015-04" db="EMBL/GenBank/DDBJ databases">
        <title>Draft genome sequence of bacteremic isolate Catabacter hongkongensis type strain HKU16T.</title>
        <authorList>
            <person name="Lau S.K."/>
            <person name="Teng J.L."/>
            <person name="Huang Y."/>
            <person name="Curreem S.O."/>
            <person name="Tsui S.K."/>
            <person name="Woo P.C."/>
        </authorList>
    </citation>
    <scope>NUCLEOTIDE SEQUENCE [LARGE SCALE GENOMIC DNA]</scope>
    <source>
        <strain evidence="1 2">HKU16</strain>
    </source>
</reference>
<proteinExistence type="predicted"/>
<comment type="caution">
    <text evidence="1">The sequence shown here is derived from an EMBL/GenBank/DDBJ whole genome shotgun (WGS) entry which is preliminary data.</text>
</comment>
<name>A0A0M2NGE0_9FIRM</name>
<evidence type="ECO:0000313" key="2">
    <source>
        <dbReference type="Proteomes" id="UP000034076"/>
    </source>
</evidence>
<evidence type="ECO:0000313" key="1">
    <source>
        <dbReference type="EMBL" id="KKI51604.1"/>
    </source>
</evidence>
<protein>
    <submittedName>
        <fullName evidence="1">Uncharacterized protein</fullName>
    </submittedName>
</protein>
<accession>A0A0M2NGE0</accession>
<dbReference type="STRING" id="270498.CHK_0770"/>